<organism evidence="1 2">
    <name type="scientific">Parabacteroides goldsteinii dnLKV18</name>
    <dbReference type="NCBI Taxonomy" id="1235789"/>
    <lineage>
        <taxon>Bacteria</taxon>
        <taxon>Pseudomonadati</taxon>
        <taxon>Bacteroidota</taxon>
        <taxon>Bacteroidia</taxon>
        <taxon>Bacteroidales</taxon>
        <taxon>Tannerellaceae</taxon>
        <taxon>Parabacteroides</taxon>
    </lineage>
</organism>
<protein>
    <submittedName>
        <fullName evidence="1">Uncharacterized protein</fullName>
    </submittedName>
</protein>
<keyword evidence="2" id="KW-1185">Reference proteome</keyword>
<dbReference type="HOGENOM" id="CLU_2344113_0_0_10"/>
<sequence length="97" mass="11450">MEAPKYSKSRIMKSAWSMFKAGKKYRNHVLTFGECLKEAWKNERSSYNKAMNMYNLWNLAAKQEKERDAKRNVKVSSMAFMADTLVNYYANNRYNGD</sequence>
<comment type="caution">
    <text evidence="1">The sequence shown here is derived from an EMBL/GenBank/DDBJ whole genome shotgun (WGS) entry which is preliminary data.</text>
</comment>
<reference evidence="1 2" key="1">
    <citation type="submission" date="2013-04" db="EMBL/GenBank/DDBJ databases">
        <title>The Genome Sequence of Parabacteroides goldsteinii dnLKV18.</title>
        <authorList>
            <consortium name="The Broad Institute Genomics Platform"/>
            <consortium name="The Broad Institute Genome Sequencing Center for Infectious Disease"/>
            <person name="Earl A."/>
            <person name="Xavier R."/>
            <person name="Kuhn K."/>
            <person name="Stappenbeck T."/>
            <person name="Walker B."/>
            <person name="Young S."/>
            <person name="Zeng Q."/>
            <person name="Gargeya S."/>
            <person name="Fitzgerald M."/>
            <person name="Haas B."/>
            <person name="Abouelleil A."/>
            <person name="Allen A.W."/>
            <person name="Alvarado L."/>
            <person name="Arachchi H.M."/>
            <person name="Berlin A.M."/>
            <person name="Chapman S.B."/>
            <person name="Gainer-Dewar J."/>
            <person name="Goldberg J."/>
            <person name="Griggs A."/>
            <person name="Gujja S."/>
            <person name="Hansen M."/>
            <person name="Howarth C."/>
            <person name="Imamovic A."/>
            <person name="Ireland A."/>
            <person name="Larimer J."/>
            <person name="McCowan C."/>
            <person name="Murphy C."/>
            <person name="Pearson M."/>
            <person name="Poon T.W."/>
            <person name="Priest M."/>
            <person name="Roberts A."/>
            <person name="Saif S."/>
            <person name="Shea T."/>
            <person name="Sisk P."/>
            <person name="Sykes S."/>
            <person name="Wortman J."/>
            <person name="Nusbaum C."/>
            <person name="Birren B."/>
        </authorList>
    </citation>
    <scope>NUCLEOTIDE SEQUENCE [LARGE SCALE GENOMIC DNA]</scope>
    <source>
        <strain evidence="2">dnLKV18</strain>
    </source>
</reference>
<proteinExistence type="predicted"/>
<accession>S0GT83</accession>
<dbReference type="PATRIC" id="fig|1235789.3.peg.1664"/>
<dbReference type="AlphaFoldDB" id="S0GT83"/>
<evidence type="ECO:0000313" key="2">
    <source>
        <dbReference type="Proteomes" id="UP000014140"/>
    </source>
</evidence>
<gene>
    <name evidence="1" type="ORF">C803_01666</name>
</gene>
<dbReference type="Proteomes" id="UP000014140">
    <property type="component" value="Unassembled WGS sequence"/>
</dbReference>
<evidence type="ECO:0000313" key="1">
    <source>
        <dbReference type="EMBL" id="EOS18665.1"/>
    </source>
</evidence>
<dbReference type="EMBL" id="ASSQ01000009">
    <property type="protein sequence ID" value="EOS18665.1"/>
    <property type="molecule type" value="Genomic_DNA"/>
</dbReference>
<name>S0GT83_9BACT</name>
<dbReference type="RefSeq" id="WP_010803662.1">
    <property type="nucleotide sequence ID" value="NZ_KE159513.1"/>
</dbReference>